<sequence length="107" mass="12166">MKIQNITHIISLGIIHTACAALRPAHTTCAHCEAFDILPIELAGYPTEGSCYYYTSTSSEPCFVERQKEYYKCQRCQKYTLQNKCNPGDKCTHTNKQKLLLTPEYLA</sequence>
<feature type="signal peptide" evidence="1">
    <location>
        <begin position="1"/>
        <end position="20"/>
    </location>
</feature>
<comment type="caution">
    <text evidence="2">The sequence shown here is derived from an EMBL/GenBank/DDBJ whole genome shotgun (WGS) entry which is preliminary data.</text>
</comment>
<organism evidence="2 3">
    <name type="scientific">Puccinia graminis f. sp. tritici</name>
    <dbReference type="NCBI Taxonomy" id="56615"/>
    <lineage>
        <taxon>Eukaryota</taxon>
        <taxon>Fungi</taxon>
        <taxon>Dikarya</taxon>
        <taxon>Basidiomycota</taxon>
        <taxon>Pucciniomycotina</taxon>
        <taxon>Pucciniomycetes</taxon>
        <taxon>Pucciniales</taxon>
        <taxon>Pucciniaceae</taxon>
        <taxon>Puccinia</taxon>
    </lineage>
</organism>
<dbReference type="EMBL" id="VSWC01000003">
    <property type="protein sequence ID" value="KAA1116477.1"/>
    <property type="molecule type" value="Genomic_DNA"/>
</dbReference>
<evidence type="ECO:0000256" key="1">
    <source>
        <dbReference type="SAM" id="SignalP"/>
    </source>
</evidence>
<evidence type="ECO:0000313" key="2">
    <source>
        <dbReference type="EMBL" id="KAA1116477.1"/>
    </source>
</evidence>
<dbReference type="Proteomes" id="UP000324748">
    <property type="component" value="Unassembled WGS sequence"/>
</dbReference>
<reference evidence="2 3" key="1">
    <citation type="submission" date="2019-05" db="EMBL/GenBank/DDBJ databases">
        <title>Emergence of the Ug99 lineage of the wheat stem rust pathogen through somatic hybridization.</title>
        <authorList>
            <person name="Li F."/>
            <person name="Upadhyaya N.M."/>
            <person name="Sperschneider J."/>
            <person name="Matny O."/>
            <person name="Nguyen-Phuc H."/>
            <person name="Mago R."/>
            <person name="Raley C."/>
            <person name="Miller M.E."/>
            <person name="Silverstein K.A.T."/>
            <person name="Henningsen E."/>
            <person name="Hirsch C.D."/>
            <person name="Visser B."/>
            <person name="Pretorius Z.A."/>
            <person name="Steffenson B.J."/>
            <person name="Schwessinger B."/>
            <person name="Dodds P.N."/>
            <person name="Figueroa M."/>
        </authorList>
    </citation>
    <scope>NUCLEOTIDE SEQUENCE [LARGE SCALE GENOMIC DNA]</scope>
    <source>
        <strain evidence="2">21-0</strain>
    </source>
</reference>
<protein>
    <recommendedName>
        <fullName evidence="4">Secreted protein</fullName>
    </recommendedName>
</protein>
<gene>
    <name evidence="2" type="ORF">PGT21_015362</name>
</gene>
<proteinExistence type="predicted"/>
<feature type="chain" id="PRO_5023120988" description="Secreted protein" evidence="1">
    <location>
        <begin position="21"/>
        <end position="107"/>
    </location>
</feature>
<name>A0A5B0QT76_PUCGR</name>
<dbReference type="AlphaFoldDB" id="A0A5B0QT76"/>
<keyword evidence="1" id="KW-0732">Signal</keyword>
<evidence type="ECO:0008006" key="4">
    <source>
        <dbReference type="Google" id="ProtNLM"/>
    </source>
</evidence>
<keyword evidence="3" id="KW-1185">Reference proteome</keyword>
<accession>A0A5B0QT76</accession>
<evidence type="ECO:0000313" key="3">
    <source>
        <dbReference type="Proteomes" id="UP000324748"/>
    </source>
</evidence>